<organism evidence="2 3">
    <name type="scientific">Mesorhizobium robiniae</name>
    <dbReference type="NCBI Taxonomy" id="559315"/>
    <lineage>
        <taxon>Bacteria</taxon>
        <taxon>Pseudomonadati</taxon>
        <taxon>Pseudomonadota</taxon>
        <taxon>Alphaproteobacteria</taxon>
        <taxon>Hyphomicrobiales</taxon>
        <taxon>Phyllobacteriaceae</taxon>
        <taxon>Mesorhizobium</taxon>
    </lineage>
</organism>
<keyword evidence="3" id="KW-1185">Reference proteome</keyword>
<accession>A0ABV2GZC3</accession>
<reference evidence="2 3" key="1">
    <citation type="submission" date="2024-06" db="EMBL/GenBank/DDBJ databases">
        <title>Genomic Encyclopedia of Type Strains, Phase IV (KMG-IV): sequencing the most valuable type-strain genomes for metagenomic binning, comparative biology and taxonomic classification.</title>
        <authorList>
            <person name="Goeker M."/>
        </authorList>
    </citation>
    <scope>NUCLEOTIDE SEQUENCE [LARGE SCALE GENOMIC DNA]</scope>
    <source>
        <strain evidence="2 3">DSM 100022</strain>
    </source>
</reference>
<dbReference type="Proteomes" id="UP001549204">
    <property type="component" value="Unassembled WGS sequence"/>
</dbReference>
<feature type="compositionally biased region" description="Polar residues" evidence="1">
    <location>
        <begin position="438"/>
        <end position="453"/>
    </location>
</feature>
<protein>
    <submittedName>
        <fullName evidence="2">Uncharacterized protein</fullName>
    </submittedName>
</protein>
<feature type="compositionally biased region" description="Polar residues" evidence="1">
    <location>
        <begin position="598"/>
        <end position="611"/>
    </location>
</feature>
<comment type="caution">
    <text evidence="2">The sequence shown here is derived from an EMBL/GenBank/DDBJ whole genome shotgun (WGS) entry which is preliminary data.</text>
</comment>
<sequence>MQLSSSDESSGEDGSPDALSGKRGGGAWRDMGASMRTPPRFTPSDSYFSGSRHSVDIPQAHLGGTSQVPPQSSLRPDPFSSARYTSSPVAQPEVQTKKGKNRGLWSRIKSGVGKAFSGSHRDKAFGAPVQQEVVSTSVRVYHAKQPSRIRGVFDADEALLEEFRSRATGRMSDGTIRNAQADVRNFSAWLSRNGRAPIAGRLGNPQLEPGLERDLEAYATDCKSGTRRTKAALNKLRDVQAGNVLSTSSHRLAPYSADATLIDMWAAAEKPTGRVEPDTVDRQARRLSRLSDWLQGHGRGAMAGRLFTHGLAQDVEEYKQQAEDTKIKPDLLRLQRYQQVLDANQMLGLTPARQPASSQELPPMPASPSEGAWTLLREHMQEPASWSPAPHRGPQPSSSQERPATPSIGTPSEGAWNWFRGHMQEPASWSPAPHRGPQPSSSQERPATPSTGAPSEGAWNWFREYMLEPATPSSAAGASSDFYGDFEPLVNLSPPTPYGLHDYVPGHTRQPSFVGPPTPPQEVPDIGPVVGEGWRHGSQSASAILIDVLENVNLLPNQFGPRRVDINGERYSVTLGPAGRSDVRLIHHPRARQGDEAASSSRQINEAGPSSQGVADLGYLIRGGWQHRERLLPNYLARALEGEHLMPEPGRPTYFNIRGVPYRGEFVETDGGPRVRIYPEVG</sequence>
<gene>
    <name evidence="2" type="ORF">ABID19_006696</name>
</gene>
<feature type="compositionally biased region" description="Polar residues" evidence="1">
    <location>
        <begin position="43"/>
        <end position="52"/>
    </location>
</feature>
<evidence type="ECO:0000256" key="1">
    <source>
        <dbReference type="SAM" id="MobiDB-lite"/>
    </source>
</evidence>
<dbReference type="EMBL" id="JBEPMC010000020">
    <property type="protein sequence ID" value="MET3583631.1"/>
    <property type="molecule type" value="Genomic_DNA"/>
</dbReference>
<proteinExistence type="predicted"/>
<feature type="compositionally biased region" description="Polar residues" evidence="1">
    <location>
        <begin position="395"/>
        <end position="410"/>
    </location>
</feature>
<feature type="compositionally biased region" description="Polar residues" evidence="1">
    <location>
        <begin position="64"/>
        <end position="74"/>
    </location>
</feature>
<feature type="region of interest" description="Disordered" evidence="1">
    <location>
        <begin position="591"/>
        <end position="611"/>
    </location>
</feature>
<evidence type="ECO:0000313" key="3">
    <source>
        <dbReference type="Proteomes" id="UP001549204"/>
    </source>
</evidence>
<feature type="region of interest" description="Disordered" evidence="1">
    <location>
        <begin position="382"/>
        <end position="456"/>
    </location>
</feature>
<name>A0ABV2GZC3_9HYPH</name>
<evidence type="ECO:0000313" key="2">
    <source>
        <dbReference type="EMBL" id="MET3583631.1"/>
    </source>
</evidence>
<feature type="region of interest" description="Disordered" evidence="1">
    <location>
        <begin position="1"/>
        <end position="103"/>
    </location>
</feature>